<dbReference type="Proteomes" id="UP000295124">
    <property type="component" value="Unassembled WGS sequence"/>
</dbReference>
<keyword evidence="2" id="KW-0732">Signal</keyword>
<dbReference type="PANTHER" id="PTHR47485">
    <property type="entry name" value="THYLAKOID LUMENAL 17.4 KDA PROTEIN, CHLOROPLASTIC"/>
    <property type="match status" value="1"/>
</dbReference>
<dbReference type="AlphaFoldDB" id="A0A4R4Z4A2"/>
<evidence type="ECO:0000256" key="1">
    <source>
        <dbReference type="ARBA" id="ARBA00022737"/>
    </source>
</evidence>
<gene>
    <name evidence="3" type="ORF">E1263_29650</name>
</gene>
<dbReference type="Gene3D" id="2.160.20.80">
    <property type="entry name" value="E3 ubiquitin-protein ligase SopA"/>
    <property type="match status" value="1"/>
</dbReference>
<accession>A0A4R4Z4A2</accession>
<name>A0A4R4Z4A2_9ACTN</name>
<dbReference type="InterPro" id="IPR001646">
    <property type="entry name" value="5peptide_repeat"/>
</dbReference>
<dbReference type="EMBL" id="SMKX01000111">
    <property type="protein sequence ID" value="TDD51864.1"/>
    <property type="molecule type" value="Genomic_DNA"/>
</dbReference>
<organism evidence="3 4">
    <name type="scientific">Kribbella antibiotica</name>
    <dbReference type="NCBI Taxonomy" id="190195"/>
    <lineage>
        <taxon>Bacteria</taxon>
        <taxon>Bacillati</taxon>
        <taxon>Actinomycetota</taxon>
        <taxon>Actinomycetes</taxon>
        <taxon>Propionibacteriales</taxon>
        <taxon>Kribbellaceae</taxon>
        <taxon>Kribbella</taxon>
    </lineage>
</organism>
<keyword evidence="4" id="KW-1185">Reference proteome</keyword>
<comment type="caution">
    <text evidence="3">The sequence shown here is derived from an EMBL/GenBank/DDBJ whole genome shotgun (WGS) entry which is preliminary data.</text>
</comment>
<evidence type="ECO:0000256" key="2">
    <source>
        <dbReference type="SAM" id="SignalP"/>
    </source>
</evidence>
<sequence length="261" mass="27873">MIVTAITALAALGSSAATGYALIYTRDSVEAGREQLRLAEQGQTTERFGRAVEQLGHAALDVRVGGIYALERIMRDSPQDQPAIMEVLQAFIRVHSASRGKPPAITDVGAERLLPAAPADIQAALNVIVRRDHSRDGGRTIDLSYTKLFGADLSDAYLVGAELEGADLTGATMFRANLTKAHLLSTNLSFASCRWANFTDAGMVKVVMVNTFAYNANFNGAELQAAIMHNTFLDGTTFVGANIRGAKITDPVRANFAGAEK</sequence>
<dbReference type="Pfam" id="PF00805">
    <property type="entry name" value="Pentapeptide"/>
    <property type="match status" value="3"/>
</dbReference>
<reference evidence="3 4" key="1">
    <citation type="submission" date="2019-03" db="EMBL/GenBank/DDBJ databases">
        <title>Draft genome sequences of novel Actinobacteria.</title>
        <authorList>
            <person name="Sahin N."/>
            <person name="Ay H."/>
            <person name="Saygin H."/>
        </authorList>
    </citation>
    <scope>NUCLEOTIDE SEQUENCE [LARGE SCALE GENOMIC DNA]</scope>
    <source>
        <strain evidence="3 4">JCM 13523</strain>
    </source>
</reference>
<dbReference type="PANTHER" id="PTHR47485:SF1">
    <property type="entry name" value="THYLAKOID LUMENAL 17.4 KDA PROTEIN, CHLOROPLASTIC"/>
    <property type="match status" value="1"/>
</dbReference>
<keyword evidence="1" id="KW-0677">Repeat</keyword>
<protein>
    <submittedName>
        <fullName evidence="3">Pentapeptide repeat-containing protein</fullName>
    </submittedName>
</protein>
<feature type="signal peptide" evidence="2">
    <location>
        <begin position="1"/>
        <end position="19"/>
    </location>
</feature>
<evidence type="ECO:0000313" key="3">
    <source>
        <dbReference type="EMBL" id="TDD51864.1"/>
    </source>
</evidence>
<proteinExistence type="predicted"/>
<dbReference type="SUPFAM" id="SSF141571">
    <property type="entry name" value="Pentapeptide repeat-like"/>
    <property type="match status" value="1"/>
</dbReference>
<dbReference type="OrthoDB" id="3827724at2"/>
<feature type="chain" id="PRO_5038413831" evidence="2">
    <location>
        <begin position="20"/>
        <end position="261"/>
    </location>
</feature>
<evidence type="ECO:0000313" key="4">
    <source>
        <dbReference type="Proteomes" id="UP000295124"/>
    </source>
</evidence>